<keyword evidence="5" id="KW-0378">Hydrolase</keyword>
<evidence type="ECO:0000256" key="3">
    <source>
        <dbReference type="ARBA" id="ARBA00012593"/>
    </source>
</evidence>
<dbReference type="SUPFAM" id="SSF48208">
    <property type="entry name" value="Six-hairpin glycosidases"/>
    <property type="match status" value="1"/>
</dbReference>
<keyword evidence="15" id="KW-1185">Reference proteome</keyword>
<organism evidence="14 15">
    <name type="scientific">Penicillium desertorum</name>
    <dbReference type="NCBI Taxonomy" id="1303715"/>
    <lineage>
        <taxon>Eukaryota</taxon>
        <taxon>Fungi</taxon>
        <taxon>Dikarya</taxon>
        <taxon>Ascomycota</taxon>
        <taxon>Pezizomycotina</taxon>
        <taxon>Eurotiomycetes</taxon>
        <taxon>Eurotiomycetidae</taxon>
        <taxon>Eurotiales</taxon>
        <taxon>Aspergillaceae</taxon>
        <taxon>Penicillium</taxon>
    </lineage>
</organism>
<comment type="similarity">
    <text evidence="2">Belongs to the glycosyl hydrolase 15 family.</text>
</comment>
<dbReference type="GO" id="GO:0000324">
    <property type="term" value="C:fungal-type vacuole"/>
    <property type="evidence" value="ECO:0007669"/>
    <property type="project" value="TreeGrafter"/>
</dbReference>
<dbReference type="OrthoDB" id="6123450at2759"/>
<keyword evidence="12" id="KW-0472">Membrane</keyword>
<dbReference type="InterPro" id="IPR011613">
    <property type="entry name" value="GH15-like"/>
</dbReference>
<dbReference type="GO" id="GO:0000272">
    <property type="term" value="P:polysaccharide catabolic process"/>
    <property type="evidence" value="ECO:0007669"/>
    <property type="project" value="UniProtKB-KW"/>
</dbReference>
<evidence type="ECO:0000313" key="14">
    <source>
        <dbReference type="EMBL" id="KAJ5471554.1"/>
    </source>
</evidence>
<dbReference type="Proteomes" id="UP001147760">
    <property type="component" value="Unassembled WGS sequence"/>
</dbReference>
<protein>
    <recommendedName>
        <fullName evidence="3">glucan 1,4-alpha-glucosidase</fullName>
        <ecNumber evidence="3">3.2.1.3</ecNumber>
    </recommendedName>
    <alternativeName>
        <fullName evidence="11">1,4-alpha-D-glucan glucohydrolase</fullName>
    </alternativeName>
    <alternativeName>
        <fullName evidence="10">Glucan 1,4-alpha-glucosidase</fullName>
    </alternativeName>
</protein>
<feature type="domain" description="GH15-like" evidence="13">
    <location>
        <begin position="244"/>
        <end position="388"/>
    </location>
</feature>
<dbReference type="PANTHER" id="PTHR31616">
    <property type="entry name" value="TREHALASE"/>
    <property type="match status" value="1"/>
</dbReference>
<keyword evidence="6" id="KW-0325">Glycoprotein</keyword>
<evidence type="ECO:0000256" key="6">
    <source>
        <dbReference type="ARBA" id="ARBA00023180"/>
    </source>
</evidence>
<keyword evidence="9" id="KW-0624">Polysaccharide degradation</keyword>
<evidence type="ECO:0000256" key="11">
    <source>
        <dbReference type="ARBA" id="ARBA00033473"/>
    </source>
</evidence>
<evidence type="ECO:0000256" key="8">
    <source>
        <dbReference type="ARBA" id="ARBA00023295"/>
    </source>
</evidence>
<evidence type="ECO:0000259" key="13">
    <source>
        <dbReference type="Pfam" id="PF00723"/>
    </source>
</evidence>
<evidence type="ECO:0000256" key="7">
    <source>
        <dbReference type="ARBA" id="ARBA00023277"/>
    </source>
</evidence>
<evidence type="ECO:0000256" key="2">
    <source>
        <dbReference type="ARBA" id="ARBA00006188"/>
    </source>
</evidence>
<keyword evidence="12" id="KW-0812">Transmembrane</keyword>
<dbReference type="PRINTS" id="PR00736">
    <property type="entry name" value="GLHYDRLASE15"/>
</dbReference>
<evidence type="ECO:0000256" key="12">
    <source>
        <dbReference type="SAM" id="Phobius"/>
    </source>
</evidence>
<keyword evidence="12" id="KW-1133">Transmembrane helix</keyword>
<evidence type="ECO:0000313" key="15">
    <source>
        <dbReference type="Proteomes" id="UP001147760"/>
    </source>
</evidence>
<keyword evidence="8" id="KW-0326">Glycosidase</keyword>
<dbReference type="InterPro" id="IPR008928">
    <property type="entry name" value="6-hairpin_glycosidase_sf"/>
</dbReference>
<dbReference type="EC" id="3.2.1.3" evidence="3"/>
<reference evidence="14" key="1">
    <citation type="submission" date="2022-12" db="EMBL/GenBank/DDBJ databases">
        <authorList>
            <person name="Petersen C."/>
        </authorList>
    </citation>
    <scope>NUCLEOTIDE SEQUENCE</scope>
    <source>
        <strain evidence="14">IBT 17660</strain>
    </source>
</reference>
<sequence length="397" mass="43116">MNKFLCHNSTAGAFFKTGTLTFFKLVIAMLFKTLIALNALAGAVAPSPASQLHKGQADLEKSIQKEMPIAHQGILNNIGANRKLAQGASPGIVVASPSKDPSYFYTYARDAVLTLMDLIHGFLGGDSSLEPLIQEHSVRWFWPSRAQVRSQQHRLHRSLRSSSAVGPALRASALILYGNYLISKGQQSNVQNNIRPIVSNDLAYTGFGLWEEVNGTSFFTTAVQHKALVDSKTFAATLGHPCEAGLDINSVLTSIHTFDSAAACDDVTFQPCSARALPNHKQLVDSFRSIYGVNNGWSNGSAVAKPTDRTERTNTKEKRRYLATLAAAEQLDDALYQSNKQGALSVTVLSLPFFQDLVANVTTGTYAKASPTYRTITRAVKTYADDFCVGSARVHAR</sequence>
<dbReference type="InterPro" id="IPR000165">
    <property type="entry name" value="Glucoamylase"/>
</dbReference>
<dbReference type="GO" id="GO:0004339">
    <property type="term" value="F:glucan 1,4-alpha-glucosidase activity"/>
    <property type="evidence" value="ECO:0007669"/>
    <property type="project" value="UniProtKB-EC"/>
</dbReference>
<evidence type="ECO:0000256" key="5">
    <source>
        <dbReference type="ARBA" id="ARBA00022801"/>
    </source>
</evidence>
<comment type="caution">
    <text evidence="14">The sequence shown here is derived from an EMBL/GenBank/DDBJ whole genome shotgun (WGS) entry which is preliminary data.</text>
</comment>
<keyword evidence="4" id="KW-0732">Signal</keyword>
<proteinExistence type="inferred from homology"/>
<evidence type="ECO:0000256" key="1">
    <source>
        <dbReference type="ARBA" id="ARBA00001863"/>
    </source>
</evidence>
<dbReference type="PANTHER" id="PTHR31616:SF12">
    <property type="entry name" value="GLUCOAMYLASE"/>
    <property type="match status" value="1"/>
</dbReference>
<comment type="catalytic activity">
    <reaction evidence="1">
        <text>Hydrolysis of terminal (1-&gt;4)-linked alpha-D-glucose residues successively from non-reducing ends of the chains with release of beta-D-glucose.</text>
        <dbReference type="EC" id="3.2.1.3"/>
    </reaction>
</comment>
<feature type="domain" description="GH15-like" evidence="13">
    <location>
        <begin position="69"/>
        <end position="122"/>
    </location>
</feature>
<dbReference type="Gene3D" id="1.50.10.10">
    <property type="match status" value="2"/>
</dbReference>
<evidence type="ECO:0000256" key="9">
    <source>
        <dbReference type="ARBA" id="ARBA00023326"/>
    </source>
</evidence>
<dbReference type="Pfam" id="PF00723">
    <property type="entry name" value="Glyco_hydro_15"/>
    <property type="match status" value="2"/>
</dbReference>
<evidence type="ECO:0000256" key="4">
    <source>
        <dbReference type="ARBA" id="ARBA00022729"/>
    </source>
</evidence>
<dbReference type="EMBL" id="JAPWDO010000005">
    <property type="protein sequence ID" value="KAJ5471554.1"/>
    <property type="molecule type" value="Genomic_DNA"/>
</dbReference>
<evidence type="ECO:0000256" key="10">
    <source>
        <dbReference type="ARBA" id="ARBA00033442"/>
    </source>
</evidence>
<dbReference type="AlphaFoldDB" id="A0A9W9WQ69"/>
<feature type="transmembrane region" description="Helical" evidence="12">
    <location>
        <begin position="21"/>
        <end position="44"/>
    </location>
</feature>
<name>A0A9W9WQ69_9EURO</name>
<accession>A0A9W9WQ69</accession>
<dbReference type="InterPro" id="IPR012341">
    <property type="entry name" value="6hp_glycosidase-like_sf"/>
</dbReference>
<keyword evidence="7" id="KW-0119">Carbohydrate metabolism</keyword>
<gene>
    <name evidence="14" type="ORF">N7530_008911</name>
</gene>
<reference evidence="14" key="2">
    <citation type="journal article" date="2023" name="IMA Fungus">
        <title>Comparative genomic study of the Penicillium genus elucidates a diverse pangenome and 15 lateral gene transfer events.</title>
        <authorList>
            <person name="Petersen C."/>
            <person name="Sorensen T."/>
            <person name="Nielsen M.R."/>
            <person name="Sondergaard T.E."/>
            <person name="Sorensen J.L."/>
            <person name="Fitzpatrick D.A."/>
            <person name="Frisvad J.C."/>
            <person name="Nielsen K.L."/>
        </authorList>
    </citation>
    <scope>NUCLEOTIDE SEQUENCE</scope>
    <source>
        <strain evidence="14">IBT 17660</strain>
    </source>
</reference>